<dbReference type="PRINTS" id="PR00111">
    <property type="entry name" value="ABHYDROLASE"/>
</dbReference>
<dbReference type="Gene3D" id="3.40.50.1820">
    <property type="entry name" value="alpha/beta hydrolase"/>
    <property type="match status" value="1"/>
</dbReference>
<feature type="chain" id="PRO_5032853499" evidence="1">
    <location>
        <begin position="25"/>
        <end position="283"/>
    </location>
</feature>
<dbReference type="GO" id="GO:0016787">
    <property type="term" value="F:hydrolase activity"/>
    <property type="evidence" value="ECO:0007669"/>
    <property type="project" value="UniProtKB-KW"/>
</dbReference>
<evidence type="ECO:0000313" key="3">
    <source>
        <dbReference type="EMBL" id="HGZ42606.1"/>
    </source>
</evidence>
<dbReference type="SUPFAM" id="SSF53474">
    <property type="entry name" value="alpha/beta-Hydrolases"/>
    <property type="match status" value="1"/>
</dbReference>
<keyword evidence="1" id="KW-0732">Signal</keyword>
<feature type="signal peptide" evidence="1">
    <location>
        <begin position="1"/>
        <end position="24"/>
    </location>
</feature>
<protein>
    <submittedName>
        <fullName evidence="3">Alpha/beta hydrolase</fullName>
    </submittedName>
</protein>
<dbReference type="Pfam" id="PF12697">
    <property type="entry name" value="Abhydrolase_6"/>
    <property type="match status" value="1"/>
</dbReference>
<gene>
    <name evidence="3" type="ORF">ENR23_04130</name>
</gene>
<dbReference type="InterPro" id="IPR000639">
    <property type="entry name" value="Epox_hydrolase-like"/>
</dbReference>
<accession>A0A832ML73</accession>
<dbReference type="EMBL" id="DSQF01000008">
    <property type="protein sequence ID" value="HGZ42606.1"/>
    <property type="molecule type" value="Genomic_DNA"/>
</dbReference>
<feature type="domain" description="AB hydrolase-1" evidence="2">
    <location>
        <begin position="39"/>
        <end position="271"/>
    </location>
</feature>
<name>A0A832ML73_UNCEI</name>
<sequence>MKLRTAVLALCVVALAAAPLEAQAPVTLKTTELGQGPTVVLVPGLGGARMQWLPTARKLMGGHRVVMVDLPGHGDSPMPDPFSLENAAAALDRVLERQKAESTIVVGHGLGGILAVLAARKAPERVRGVAVIDAGLKTPFSNIPDQQRKYFLDYINASQQNYDAFLKQMFSSLGRDSAQGVEIHSRAVLVPATSIRAYFRELLYMDYSEAAKQLKVPLLYVGSSRAWADTASWATVARERGLDGAPHVTAKRVPNSGYLIMSDQPDSLAAAIADFARRVLAAK</sequence>
<keyword evidence="3" id="KW-0378">Hydrolase</keyword>
<proteinExistence type="predicted"/>
<evidence type="ECO:0000259" key="2">
    <source>
        <dbReference type="Pfam" id="PF12697"/>
    </source>
</evidence>
<dbReference type="InterPro" id="IPR000073">
    <property type="entry name" value="AB_hydrolase_1"/>
</dbReference>
<reference evidence="3" key="1">
    <citation type="journal article" date="2020" name="mSystems">
        <title>Genome- and Community-Level Interaction Insights into Carbon Utilization and Element Cycling Functions of Hydrothermarchaeota in Hydrothermal Sediment.</title>
        <authorList>
            <person name="Zhou Z."/>
            <person name="Liu Y."/>
            <person name="Xu W."/>
            <person name="Pan J."/>
            <person name="Luo Z.H."/>
            <person name="Li M."/>
        </authorList>
    </citation>
    <scope>NUCLEOTIDE SEQUENCE [LARGE SCALE GENOMIC DNA]</scope>
    <source>
        <strain evidence="3">SpSt-381</strain>
    </source>
</reference>
<dbReference type="InterPro" id="IPR050228">
    <property type="entry name" value="Carboxylesterase_BioH"/>
</dbReference>
<comment type="caution">
    <text evidence="3">The sequence shown here is derived from an EMBL/GenBank/DDBJ whole genome shotgun (WGS) entry which is preliminary data.</text>
</comment>
<dbReference type="InterPro" id="IPR029058">
    <property type="entry name" value="AB_hydrolase_fold"/>
</dbReference>
<dbReference type="AlphaFoldDB" id="A0A832ML73"/>
<dbReference type="PANTHER" id="PTHR43194:SF5">
    <property type="entry name" value="PIMELOYL-[ACYL-CARRIER PROTEIN] METHYL ESTER ESTERASE"/>
    <property type="match status" value="1"/>
</dbReference>
<dbReference type="PRINTS" id="PR00412">
    <property type="entry name" value="EPOXHYDRLASE"/>
</dbReference>
<organism evidence="3">
    <name type="scientific">Eiseniibacteriota bacterium</name>
    <dbReference type="NCBI Taxonomy" id="2212470"/>
    <lineage>
        <taxon>Bacteria</taxon>
        <taxon>Candidatus Eiseniibacteriota</taxon>
    </lineage>
</organism>
<evidence type="ECO:0000256" key="1">
    <source>
        <dbReference type="SAM" id="SignalP"/>
    </source>
</evidence>
<dbReference type="PANTHER" id="PTHR43194">
    <property type="entry name" value="HYDROLASE ALPHA/BETA FOLD FAMILY"/>
    <property type="match status" value="1"/>
</dbReference>